<dbReference type="EMBL" id="JABFUD020000008">
    <property type="protein sequence ID" value="KAI5076711.1"/>
    <property type="molecule type" value="Genomic_DNA"/>
</dbReference>
<name>A0A9D4UZ02_ADICA</name>
<sequence length="119" mass="13075">MAASLVPPCLLLDADLSLRSFGHIGVLLRIPSLLILRTLNAISRVPSVVSLAILRYRRCPLGACFATRLPGFFTLGFLASTWWSNRSLLGFLHDISLVVPLLYWLSMPTLLASTFGDAF</sequence>
<gene>
    <name evidence="1" type="ORF">GOP47_0008776</name>
</gene>
<reference evidence="1" key="1">
    <citation type="submission" date="2021-01" db="EMBL/GenBank/DDBJ databases">
        <title>Adiantum capillus-veneris genome.</title>
        <authorList>
            <person name="Fang Y."/>
            <person name="Liao Q."/>
        </authorList>
    </citation>
    <scope>NUCLEOTIDE SEQUENCE</scope>
    <source>
        <strain evidence="1">H3</strain>
        <tissue evidence="1">Leaf</tissue>
    </source>
</reference>
<comment type="caution">
    <text evidence="1">The sequence shown here is derived from an EMBL/GenBank/DDBJ whole genome shotgun (WGS) entry which is preliminary data.</text>
</comment>
<organism evidence="1 2">
    <name type="scientific">Adiantum capillus-veneris</name>
    <name type="common">Maidenhair fern</name>
    <dbReference type="NCBI Taxonomy" id="13818"/>
    <lineage>
        <taxon>Eukaryota</taxon>
        <taxon>Viridiplantae</taxon>
        <taxon>Streptophyta</taxon>
        <taxon>Embryophyta</taxon>
        <taxon>Tracheophyta</taxon>
        <taxon>Polypodiopsida</taxon>
        <taxon>Polypodiidae</taxon>
        <taxon>Polypodiales</taxon>
        <taxon>Pteridineae</taxon>
        <taxon>Pteridaceae</taxon>
        <taxon>Vittarioideae</taxon>
        <taxon>Adiantum</taxon>
    </lineage>
</organism>
<evidence type="ECO:0000313" key="1">
    <source>
        <dbReference type="EMBL" id="KAI5076711.1"/>
    </source>
</evidence>
<protein>
    <submittedName>
        <fullName evidence="1">Uncharacterized protein</fullName>
    </submittedName>
</protein>
<evidence type="ECO:0000313" key="2">
    <source>
        <dbReference type="Proteomes" id="UP000886520"/>
    </source>
</evidence>
<accession>A0A9D4UZ02</accession>
<keyword evidence="2" id="KW-1185">Reference proteome</keyword>
<dbReference type="Proteomes" id="UP000886520">
    <property type="component" value="Chromosome 8"/>
</dbReference>
<dbReference type="AlphaFoldDB" id="A0A9D4UZ02"/>
<proteinExistence type="predicted"/>